<reference evidence="1 2" key="1">
    <citation type="submission" date="2018-11" db="EMBL/GenBank/DDBJ databases">
        <authorList>
            <person name="Lopez-Roques C."/>
            <person name="Donnadieu C."/>
            <person name="Bouchez O."/>
            <person name="Klopp C."/>
            <person name="Cabau C."/>
            <person name="Zahm M."/>
        </authorList>
    </citation>
    <scope>NUCLEOTIDE SEQUENCE [LARGE SCALE GENOMIC DNA]</scope>
    <source>
        <strain evidence="1">RS831</strain>
        <tissue evidence="1">Whole body</tissue>
    </source>
</reference>
<proteinExistence type="predicted"/>
<dbReference type="Proteomes" id="UP000283210">
    <property type="component" value="Unassembled WGS sequence"/>
</dbReference>
<dbReference type="EMBL" id="ML136701">
    <property type="protein sequence ID" value="RVE55471.1"/>
    <property type="molecule type" value="Genomic_DNA"/>
</dbReference>
<organism evidence="1 2">
    <name type="scientific">Oryzias javanicus</name>
    <name type="common">Javanese ricefish</name>
    <name type="synonym">Aplocheilus javanicus</name>
    <dbReference type="NCBI Taxonomy" id="123683"/>
    <lineage>
        <taxon>Eukaryota</taxon>
        <taxon>Metazoa</taxon>
        <taxon>Chordata</taxon>
        <taxon>Craniata</taxon>
        <taxon>Vertebrata</taxon>
        <taxon>Euteleostomi</taxon>
        <taxon>Actinopterygii</taxon>
        <taxon>Neopterygii</taxon>
        <taxon>Teleostei</taxon>
        <taxon>Neoteleostei</taxon>
        <taxon>Acanthomorphata</taxon>
        <taxon>Ovalentaria</taxon>
        <taxon>Atherinomorphae</taxon>
        <taxon>Beloniformes</taxon>
        <taxon>Adrianichthyidae</taxon>
        <taxon>Oryziinae</taxon>
        <taxon>Oryzias</taxon>
    </lineage>
</organism>
<evidence type="ECO:0000313" key="2">
    <source>
        <dbReference type="Proteomes" id="UP000283210"/>
    </source>
</evidence>
<keyword evidence="2" id="KW-1185">Reference proteome</keyword>
<protein>
    <submittedName>
        <fullName evidence="1">Uncharacterized protein</fullName>
    </submittedName>
</protein>
<accession>A0A437BZ42</accession>
<evidence type="ECO:0000313" key="1">
    <source>
        <dbReference type="EMBL" id="RVE55471.1"/>
    </source>
</evidence>
<sequence length="77" mass="8820">MLIRSKLNMNNTCSSWDSVQILLIFQALRSILDSHKGHQNIGRASFLQCSLAVQMEGTLTWMLNNFKLQNNVLKHFA</sequence>
<dbReference type="AlphaFoldDB" id="A0A437BZ42"/>
<gene>
    <name evidence="1" type="ORF">OJAV_G00235960</name>
</gene>
<reference evidence="1 2" key="2">
    <citation type="submission" date="2019-01" db="EMBL/GenBank/DDBJ databases">
        <title>A chromosome length genome reference of the Java medaka (oryzias javanicus).</title>
        <authorList>
            <person name="Herpin A."/>
            <person name="Takehana Y."/>
            <person name="Naruse K."/>
            <person name="Ansai S."/>
            <person name="Kawaguchi M."/>
        </authorList>
    </citation>
    <scope>NUCLEOTIDE SEQUENCE [LARGE SCALE GENOMIC DNA]</scope>
    <source>
        <strain evidence="1">RS831</strain>
        <tissue evidence="1">Whole body</tissue>
    </source>
</reference>
<name>A0A437BZ42_ORYJA</name>